<dbReference type="OrthoDB" id="9781705at2"/>
<feature type="domain" description="ABC-type glycine betaine transport system substrate-binding" evidence="1">
    <location>
        <begin position="56"/>
        <end position="318"/>
    </location>
</feature>
<keyword evidence="3" id="KW-1185">Reference proteome</keyword>
<dbReference type="Proteomes" id="UP000199597">
    <property type="component" value="Chromosome I"/>
</dbReference>
<accession>A0A1H1YAU1</accession>
<evidence type="ECO:0000313" key="2">
    <source>
        <dbReference type="EMBL" id="SDT18379.1"/>
    </source>
</evidence>
<dbReference type="InterPro" id="IPR007210">
    <property type="entry name" value="ABC_Gly_betaine_transp_sub-bd"/>
</dbReference>
<evidence type="ECO:0000313" key="3">
    <source>
        <dbReference type="Proteomes" id="UP000199597"/>
    </source>
</evidence>
<dbReference type="EMBL" id="LT629766">
    <property type="protein sequence ID" value="SDT18379.1"/>
    <property type="molecule type" value="Genomic_DNA"/>
</dbReference>
<gene>
    <name evidence="2" type="ORF">SAMN04489752_3608</name>
</gene>
<dbReference type="Gene3D" id="3.40.190.120">
    <property type="entry name" value="Osmoprotection protein (prox), domain 2"/>
    <property type="match status" value="1"/>
</dbReference>
<reference evidence="3" key="1">
    <citation type="submission" date="2016-10" db="EMBL/GenBank/DDBJ databases">
        <authorList>
            <person name="Varghese N."/>
            <person name="Submissions S."/>
        </authorList>
    </citation>
    <scope>NUCLEOTIDE SEQUENCE [LARGE SCALE GENOMIC DNA]</scope>
    <source>
        <strain evidence="3">DSM 23676</strain>
    </source>
</reference>
<proteinExistence type="predicted"/>
<sequence length="322" mass="34971">MAKFGQIGQYNRRQALTGLGRGLLSLGAIGAAGATLSGCSSSQDGDQSAAKKSTRSITVGSKGFAESWITGELYAQGLRNLGYTVDLKTNVGSSDIINTALLSGQIDLYPEYTGVMLVTFMGEEKLMDSAQETYDLAQTWAEDNNVTMLRATPFENKNAVAVRKEFANEHDLTTMSDLKGIGDFTYSTYPDNVTGAQGYEGIVDTYGLDNMKLKTLSIGLNYQAIERGEIDAADVFTTDPQLLRSDLVVLDDDKKLFGFQNVVPLIRDDAFAELDDDASEFLDELQSLLTLEAIQAMNEASAINRLDPAHVAKMFLDENGLM</sequence>
<organism evidence="2 3">
    <name type="scientific">Brevibacterium siliguriense</name>
    <dbReference type="NCBI Taxonomy" id="1136497"/>
    <lineage>
        <taxon>Bacteria</taxon>
        <taxon>Bacillati</taxon>
        <taxon>Actinomycetota</taxon>
        <taxon>Actinomycetes</taxon>
        <taxon>Micrococcales</taxon>
        <taxon>Brevibacteriaceae</taxon>
        <taxon>Brevibacterium</taxon>
    </lineage>
</organism>
<dbReference type="STRING" id="1136497.SAMN04489752_3608"/>
<dbReference type="RefSeq" id="WP_092016905.1">
    <property type="nucleotide sequence ID" value="NZ_LT629766.1"/>
</dbReference>
<dbReference type="GO" id="GO:0043190">
    <property type="term" value="C:ATP-binding cassette (ABC) transporter complex"/>
    <property type="evidence" value="ECO:0007669"/>
    <property type="project" value="InterPro"/>
</dbReference>
<dbReference type="Gene3D" id="3.40.190.10">
    <property type="entry name" value="Periplasmic binding protein-like II"/>
    <property type="match status" value="1"/>
</dbReference>
<dbReference type="Pfam" id="PF04069">
    <property type="entry name" value="OpuAC"/>
    <property type="match status" value="1"/>
</dbReference>
<dbReference type="AlphaFoldDB" id="A0A1H1YAU1"/>
<protein>
    <submittedName>
        <fullName evidence="2">Osmoprotectant transport system substrate-binding protein</fullName>
    </submittedName>
</protein>
<name>A0A1H1YAU1_9MICO</name>
<dbReference type="SUPFAM" id="SSF53850">
    <property type="entry name" value="Periplasmic binding protein-like II"/>
    <property type="match status" value="1"/>
</dbReference>
<evidence type="ECO:0000259" key="1">
    <source>
        <dbReference type="Pfam" id="PF04069"/>
    </source>
</evidence>
<dbReference type="GO" id="GO:0022857">
    <property type="term" value="F:transmembrane transporter activity"/>
    <property type="evidence" value="ECO:0007669"/>
    <property type="project" value="InterPro"/>
</dbReference>